<evidence type="ECO:0000256" key="1">
    <source>
        <dbReference type="ARBA" id="ARBA00010893"/>
    </source>
</evidence>
<evidence type="ECO:0000313" key="5">
    <source>
        <dbReference type="Proteomes" id="UP000834106"/>
    </source>
</evidence>
<dbReference type="PANTHER" id="PTHR10540">
    <property type="entry name" value="EUKARYOTIC TRANSLATION INITIATION FACTOR 3 SUBUNIT F-RELATED"/>
    <property type="match status" value="1"/>
</dbReference>
<dbReference type="Proteomes" id="UP000834106">
    <property type="component" value="Chromosome 21"/>
</dbReference>
<dbReference type="GO" id="GO:0008180">
    <property type="term" value="C:COP9 signalosome"/>
    <property type="evidence" value="ECO:0007669"/>
    <property type="project" value="TreeGrafter"/>
</dbReference>
<proteinExistence type="inferred from homology"/>
<dbReference type="InterPro" id="IPR024969">
    <property type="entry name" value="EIF3F/CSN6-like_C"/>
</dbReference>
<dbReference type="AlphaFoldDB" id="A0AAD2ED64"/>
<evidence type="ECO:0000259" key="3">
    <source>
        <dbReference type="Pfam" id="PF13012"/>
    </source>
</evidence>
<keyword evidence="5" id="KW-1185">Reference proteome</keyword>
<evidence type="ECO:0000256" key="2">
    <source>
        <dbReference type="SAM" id="Phobius"/>
    </source>
</evidence>
<feature type="domain" description="EIF3F/CSN6-like C-terminal" evidence="3">
    <location>
        <begin position="148"/>
        <end position="204"/>
    </location>
</feature>
<organism evidence="4 5">
    <name type="scientific">Fraxinus pennsylvanica</name>
    <dbReference type="NCBI Taxonomy" id="56036"/>
    <lineage>
        <taxon>Eukaryota</taxon>
        <taxon>Viridiplantae</taxon>
        <taxon>Streptophyta</taxon>
        <taxon>Embryophyta</taxon>
        <taxon>Tracheophyta</taxon>
        <taxon>Spermatophyta</taxon>
        <taxon>Magnoliopsida</taxon>
        <taxon>eudicotyledons</taxon>
        <taxon>Gunneridae</taxon>
        <taxon>Pentapetalae</taxon>
        <taxon>asterids</taxon>
        <taxon>lamiids</taxon>
        <taxon>Lamiales</taxon>
        <taxon>Oleaceae</taxon>
        <taxon>Oleeae</taxon>
        <taxon>Fraxinus</taxon>
    </lineage>
</organism>
<keyword evidence="2" id="KW-0472">Membrane</keyword>
<sequence length="209" mass="23469">MRHPRRLVLASYLGALIIMTILSVLVGWAAPNLVMSDFKSMISVKYEAAVFFKPCRKKPKAKLSSTVLPRQRRRRGAPLSRLKCKSNKKSINGCKFHTASGHSASRYSTTSLLARHLERPRRDFSRVIEEKGRKLIFVQSSYIIETVEAERISLDHVAHLKPSDGGSAATQLVAHLTGIHSAIKMLNSKIKVLHHYLLAMQKGKSIQIF</sequence>
<protein>
    <recommendedName>
        <fullName evidence="3">EIF3F/CSN6-like C-terminal domain-containing protein</fullName>
    </recommendedName>
</protein>
<name>A0AAD2ED64_9LAMI</name>
<gene>
    <name evidence="4" type="ORF">FPE_LOCUS32453</name>
</gene>
<comment type="similarity">
    <text evidence="1">Belongs to the peptidase M67A family. CSN6 subfamily.</text>
</comment>
<keyword evidence="2" id="KW-1133">Transmembrane helix</keyword>
<dbReference type="PANTHER" id="PTHR10540:SF8">
    <property type="entry name" value="COP9 SIGNALOSOME COMPLEX SUBUNIT 6"/>
    <property type="match status" value="1"/>
</dbReference>
<evidence type="ECO:0000313" key="4">
    <source>
        <dbReference type="EMBL" id="CAI9785023.1"/>
    </source>
</evidence>
<dbReference type="EMBL" id="OU503056">
    <property type="protein sequence ID" value="CAI9785023.1"/>
    <property type="molecule type" value="Genomic_DNA"/>
</dbReference>
<keyword evidence="2" id="KW-0812">Transmembrane</keyword>
<dbReference type="Pfam" id="PF13012">
    <property type="entry name" value="MitMem_reg"/>
    <property type="match status" value="1"/>
</dbReference>
<accession>A0AAD2ED64</accession>
<reference evidence="4" key="1">
    <citation type="submission" date="2023-05" db="EMBL/GenBank/DDBJ databases">
        <authorList>
            <person name="Huff M."/>
        </authorList>
    </citation>
    <scope>NUCLEOTIDE SEQUENCE</scope>
</reference>
<feature type="transmembrane region" description="Helical" evidence="2">
    <location>
        <begin position="7"/>
        <end position="30"/>
    </location>
</feature>